<dbReference type="EMBL" id="AFZC02000003">
    <property type="protein sequence ID" value="EHL11230.1"/>
    <property type="molecule type" value="Genomic_DNA"/>
</dbReference>
<keyword evidence="3" id="KW-1185">Reference proteome</keyword>
<evidence type="ECO:0000313" key="3">
    <source>
        <dbReference type="Proteomes" id="UP000018461"/>
    </source>
</evidence>
<feature type="transmembrane region" description="Helical" evidence="1">
    <location>
        <begin position="280"/>
        <end position="301"/>
    </location>
</feature>
<organism evidence="2 3">
    <name type="scientific">Oribacterium parvum ACB1</name>
    <dbReference type="NCBI Taxonomy" id="796943"/>
    <lineage>
        <taxon>Bacteria</taxon>
        <taxon>Bacillati</taxon>
        <taxon>Bacillota</taxon>
        <taxon>Clostridia</taxon>
        <taxon>Lachnospirales</taxon>
        <taxon>Lachnospiraceae</taxon>
        <taxon>Oribacterium</taxon>
    </lineage>
</organism>
<feature type="transmembrane region" description="Helical" evidence="1">
    <location>
        <begin position="192"/>
        <end position="208"/>
    </location>
</feature>
<dbReference type="AlphaFoldDB" id="G9WN64"/>
<reference evidence="2" key="2">
    <citation type="submission" date="2013-03" db="EMBL/GenBank/DDBJ databases">
        <title>The Genome Sequence of Oribacterium sp. ACB1.</title>
        <authorList>
            <consortium name="The Broad Institute Genomics Platform"/>
            <consortium name="The Broad Institute Genome Sequencing Center for Infectious Disease"/>
            <person name="Earl A."/>
            <person name="Ward D."/>
            <person name="Feldgarden M."/>
            <person name="Gevers D."/>
            <person name="Sizova M."/>
            <person name="Hazen A."/>
            <person name="Epstein S."/>
            <person name="Walker B."/>
            <person name="Young S."/>
            <person name="Zeng Q."/>
            <person name="Gargeya S."/>
            <person name="Fitzgerald M."/>
            <person name="Haas B."/>
            <person name="Abouelleil A."/>
            <person name="Allen A.W."/>
            <person name="Alvarado L."/>
            <person name="Arachchi H.M."/>
            <person name="Berlin A.M."/>
            <person name="Chapman S.B."/>
            <person name="Gainer-Dewar J."/>
            <person name="Goldberg J."/>
            <person name="Griggs A."/>
            <person name="Gujja S."/>
            <person name="Hansen M."/>
            <person name="Howarth C."/>
            <person name="Imamovic A."/>
            <person name="Ireland A."/>
            <person name="Larimer J."/>
            <person name="McCowan C."/>
            <person name="Murphy C."/>
            <person name="Pearson M."/>
            <person name="Poon T.W."/>
            <person name="Priest M."/>
            <person name="Roberts A."/>
            <person name="Saif S."/>
            <person name="Shea T."/>
            <person name="Sisk P."/>
            <person name="Sykes S."/>
            <person name="Wortman J."/>
            <person name="Nusbaum C."/>
            <person name="Birren B."/>
        </authorList>
    </citation>
    <scope>NUCLEOTIDE SEQUENCE [LARGE SCALE GENOMIC DNA]</scope>
    <source>
        <strain evidence="2">ACB1</strain>
    </source>
</reference>
<sequence>MKNKILMEVADTFGLKFLEDINEAAGIYENYFLSIRFVNNFYQCCFSLSQMGNYPDMQYIKALRKEIKPVQGMEISGYLVKANIKGGFTAKGCKQNILDSVVQLISHFSANGLASCSEVSGSMDGVSLYCLNGQSHFFTKAEYDQKRTEQEEKNLRDESRGPVGILLGIFGAIVGAFLGAIAVFLFSRMGFVTLYGGIIMAATTVLGYKLFAGKFGIIGIPVTILCLAAMVYLVNRLDFAFLLSEAYFGSFEHVIECFQYMKEILAEEVEEVGMSYTRNLWQLMIFTLATGIIFTISTFFAEKKAKPSYPILDESDSNLQY</sequence>
<protein>
    <submittedName>
        <fullName evidence="2">Uncharacterized protein</fullName>
    </submittedName>
</protein>
<dbReference type="PATRIC" id="fig|796943.3.peg.1203"/>
<keyword evidence="1" id="KW-0812">Transmembrane</keyword>
<dbReference type="RefSeq" id="WP_009534657.1">
    <property type="nucleotide sequence ID" value="NZ_KE148312.1"/>
</dbReference>
<proteinExistence type="predicted"/>
<reference evidence="2" key="1">
    <citation type="submission" date="2011-08" db="EMBL/GenBank/DDBJ databases">
        <authorList>
            <consortium name="The Broad Institute Genome Sequencing Platform"/>
            <person name="Earl A."/>
            <person name="Ward D."/>
            <person name="Feldgarden M."/>
            <person name="Gevers D."/>
            <person name="Sizova M."/>
            <person name="Hazen A."/>
            <person name="Epstein S."/>
            <person name="Young S.K."/>
            <person name="Zeng Q."/>
            <person name="Gargeya S."/>
            <person name="Fitzgerald M."/>
            <person name="Haas B."/>
            <person name="Abouelleil A."/>
            <person name="Alvarado L."/>
            <person name="Arachchi H.M."/>
            <person name="Berlin A."/>
            <person name="Brown A."/>
            <person name="Chapman S.B."/>
            <person name="Chen Z."/>
            <person name="Dunbar C."/>
            <person name="Freedman E."/>
            <person name="Gearin G."/>
            <person name="Gellesch M."/>
            <person name="Goldberg J."/>
            <person name="Griggs A."/>
            <person name="Gujja S."/>
            <person name="Heiman D."/>
            <person name="Howarth C."/>
            <person name="Larson L."/>
            <person name="Lui A."/>
            <person name="MacDonald P.J.P."/>
            <person name="Montmayeur A."/>
            <person name="Murphy C."/>
            <person name="Neiman D."/>
            <person name="Pearson M."/>
            <person name="Priest M."/>
            <person name="Roberts A."/>
            <person name="Saif S."/>
            <person name="Shea T."/>
            <person name="Shenoy N."/>
            <person name="Sisk P."/>
            <person name="Stolte C."/>
            <person name="Sykes S."/>
            <person name="Wortman J."/>
            <person name="Nusbaum C."/>
            <person name="Birren B."/>
        </authorList>
    </citation>
    <scope>NUCLEOTIDE SEQUENCE</scope>
    <source>
        <strain evidence="2">ACB1</strain>
    </source>
</reference>
<gene>
    <name evidence="2" type="ORF">HMPREF9625_00797</name>
</gene>
<evidence type="ECO:0000313" key="2">
    <source>
        <dbReference type="EMBL" id="EHL11230.1"/>
    </source>
</evidence>
<dbReference type="HOGENOM" id="CLU_065359_0_0_9"/>
<keyword evidence="1" id="KW-0472">Membrane</keyword>
<dbReference type="Proteomes" id="UP000018461">
    <property type="component" value="Unassembled WGS sequence"/>
</dbReference>
<keyword evidence="1" id="KW-1133">Transmembrane helix</keyword>
<accession>G9WN64</accession>
<feature type="transmembrane region" description="Helical" evidence="1">
    <location>
        <begin position="215"/>
        <end position="234"/>
    </location>
</feature>
<comment type="caution">
    <text evidence="2">The sequence shown here is derived from an EMBL/GenBank/DDBJ whole genome shotgun (WGS) entry which is preliminary data.</text>
</comment>
<name>G9WN64_9FIRM</name>
<evidence type="ECO:0000256" key="1">
    <source>
        <dbReference type="SAM" id="Phobius"/>
    </source>
</evidence>
<feature type="transmembrane region" description="Helical" evidence="1">
    <location>
        <begin position="163"/>
        <end position="186"/>
    </location>
</feature>